<dbReference type="EMBL" id="JAJFBX010000012">
    <property type="protein sequence ID" value="MCC2747319.1"/>
    <property type="molecule type" value="Genomic_DNA"/>
</dbReference>
<dbReference type="RefSeq" id="WP_012743193.1">
    <property type="nucleotide sequence ID" value="NZ_CP092643.1"/>
</dbReference>
<dbReference type="Proteomes" id="UP000049472">
    <property type="component" value="Unassembled WGS sequence"/>
</dbReference>
<sequence>MSSLFEDLKEGLEEAIAYEKGYGAGRVKTYMILPVKEYSGKEIRDIRTKAGMTQSVFASYMGVSIKTVEAWEGGRTHPTGPVFRLLDILSKNEEMEYIVAK</sequence>
<dbReference type="CDD" id="cd00093">
    <property type="entry name" value="HTH_XRE"/>
    <property type="match status" value="1"/>
</dbReference>
<evidence type="ECO:0000313" key="22">
    <source>
        <dbReference type="Proteomes" id="UP000286581"/>
    </source>
</evidence>
<dbReference type="EMBL" id="JAQLYE010000003">
    <property type="protein sequence ID" value="MDB8016927.1"/>
    <property type="molecule type" value="Genomic_DNA"/>
</dbReference>
<keyword evidence="1" id="KW-0805">Transcription regulation</keyword>
<dbReference type="SUPFAM" id="SSF47413">
    <property type="entry name" value="lambda repressor-like DNA-binding domains"/>
    <property type="match status" value="1"/>
</dbReference>
<keyword evidence="3" id="KW-0804">Transcription</keyword>
<dbReference type="Proteomes" id="UP000260970">
    <property type="component" value="Unassembled WGS sequence"/>
</dbReference>
<dbReference type="EMBL" id="QSKY01000009">
    <property type="protein sequence ID" value="RHF04668.1"/>
    <property type="molecule type" value="Genomic_DNA"/>
</dbReference>
<evidence type="ECO:0000313" key="20">
    <source>
        <dbReference type="Proteomes" id="UP000260970"/>
    </source>
</evidence>
<dbReference type="Proteomes" id="UP000286581">
    <property type="component" value="Unassembled WGS sequence"/>
</dbReference>
<evidence type="ECO:0000313" key="16">
    <source>
        <dbReference type="EMBL" id="TYL58234.1"/>
    </source>
</evidence>
<proteinExistence type="predicted"/>
<evidence type="ECO:0000313" key="11">
    <source>
        <dbReference type="EMBL" id="MSC59985.1"/>
    </source>
</evidence>
<evidence type="ECO:0000313" key="23">
    <source>
        <dbReference type="Proteomes" id="UP000324325"/>
    </source>
</evidence>
<dbReference type="EMBL" id="WKQP01000009">
    <property type="protein sequence ID" value="MSC59985.1"/>
    <property type="molecule type" value="Genomic_DNA"/>
</dbReference>
<evidence type="ECO:0000313" key="7">
    <source>
        <dbReference type="EMBL" id="CUN90339.1"/>
    </source>
</evidence>
<reference evidence="20 21" key="3">
    <citation type="submission" date="2018-08" db="EMBL/GenBank/DDBJ databases">
        <title>A genome reference for cultivated species of the human gut microbiota.</title>
        <authorList>
            <person name="Zou Y."/>
            <person name="Xue W."/>
            <person name="Luo G."/>
        </authorList>
    </citation>
    <scope>NUCLEOTIDE SEQUENCE [LARGE SCALE GENOMIC DNA]</scope>
    <source>
        <strain evidence="14 22">AF12-8</strain>
        <strain evidence="15 21">AM26-2LB</strain>
        <strain evidence="13 20">OM05-6AA</strain>
    </source>
</reference>
<gene>
    <name evidence="15" type="ORF">DW703_07910</name>
    <name evidence="14" type="ORF">DWV78_04405</name>
    <name evidence="13" type="ORF">DXB72_14025</name>
    <name evidence="7" type="ORF">ERS852417_01206</name>
    <name evidence="6" type="ORF">ERS852580_02558</name>
    <name evidence="16" type="ORF">FYL37_07040</name>
    <name evidence="12" type="ORF">G4319_06530</name>
    <name evidence="11" type="ORF">GKE07_07170</name>
    <name evidence="8" type="ORF">LIZ82_07570</name>
    <name evidence="9" type="ORF">LK487_09820</name>
    <name evidence="10" type="ORF">PNE45_02595</name>
    <name evidence="5" type="ORF">T1815_18371</name>
</gene>
<evidence type="ECO:0000313" key="12">
    <source>
        <dbReference type="EMBL" id="NSC27002.1"/>
    </source>
</evidence>
<dbReference type="InterPro" id="IPR001387">
    <property type="entry name" value="Cro/C1-type_HTH"/>
</dbReference>
<dbReference type="Proteomes" id="UP000095384">
    <property type="component" value="Unassembled WGS sequence"/>
</dbReference>
<organism evidence="5 17">
    <name type="scientific">Agathobacter rectalis</name>
    <dbReference type="NCBI Taxonomy" id="39491"/>
    <lineage>
        <taxon>Bacteria</taxon>
        <taxon>Bacillati</taxon>
        <taxon>Bacillota</taxon>
        <taxon>Clostridia</taxon>
        <taxon>Lachnospirales</taxon>
        <taxon>Lachnospiraceae</taxon>
        <taxon>Agathobacter</taxon>
    </lineage>
</organism>
<dbReference type="Proteomes" id="UP001197741">
    <property type="component" value="Unassembled WGS sequence"/>
</dbReference>
<keyword evidence="2" id="KW-0238">DNA-binding</keyword>
<reference evidence="12" key="7">
    <citation type="journal article" date="2020" name="Cell Host Microbe">
        <title>Functional and Genomic Variation between Human-Derived Isolates of Lachnospiraceae Reveals Inter- and Intra-Species Diversity.</title>
        <authorList>
            <person name="Sorbara M.T."/>
            <person name="Littmann E.R."/>
            <person name="Fontana E."/>
            <person name="Moody T.U."/>
            <person name="Kohout C.E."/>
            <person name="Gjonbalaj M."/>
            <person name="Eaton V."/>
            <person name="Seok R."/>
            <person name="Leiner I.M."/>
            <person name="Pamer E.G."/>
        </authorList>
    </citation>
    <scope>NUCLEOTIDE SEQUENCE</scope>
    <source>
        <strain evidence="12">MSK.17.79</strain>
    </source>
</reference>
<evidence type="ECO:0000313" key="9">
    <source>
        <dbReference type="EMBL" id="MCC2747319.1"/>
    </source>
</evidence>
<reference evidence="16 23" key="5">
    <citation type="submission" date="2019-08" db="EMBL/GenBank/DDBJ databases">
        <authorList>
            <person name="Duncan S."/>
            <person name="Walker A."/>
        </authorList>
    </citation>
    <scope>NUCLEOTIDE SEQUENCE [LARGE SCALE GENOMIC DNA]</scope>
    <source>
        <strain evidence="16 23">L2-21</strain>
    </source>
</reference>
<reference evidence="10" key="11">
    <citation type="submission" date="2023-01" db="EMBL/GenBank/DDBJ databases">
        <title>Human gut microbiome strain richness.</title>
        <authorList>
            <person name="Chen-Liaw A."/>
        </authorList>
    </citation>
    <scope>NUCLEOTIDE SEQUENCE</scope>
    <source>
        <strain evidence="10">1001283st1_D2_1001283B150209_150212</strain>
    </source>
</reference>
<dbReference type="GO" id="GO:0003677">
    <property type="term" value="F:DNA binding"/>
    <property type="evidence" value="ECO:0007669"/>
    <property type="project" value="UniProtKB-KW"/>
</dbReference>
<dbReference type="PROSITE" id="PS50943">
    <property type="entry name" value="HTH_CROC1"/>
    <property type="match status" value="1"/>
</dbReference>
<reference evidence="8" key="9">
    <citation type="submission" date="2021-10" db="EMBL/GenBank/DDBJ databases">
        <title>Collection of gut derived symbiotic bacterial strains cultured from healthy donors.</title>
        <authorList>
            <person name="Lin H."/>
            <person name="Littmann E."/>
            <person name="Kohout C."/>
            <person name="Pamer E.G."/>
        </authorList>
    </citation>
    <scope>NUCLEOTIDE SEQUENCE</scope>
    <source>
        <strain evidence="8">DFI.7.28A</strain>
    </source>
</reference>
<keyword evidence="17" id="KW-1185">Reference proteome</keyword>
<dbReference type="InterPro" id="IPR010982">
    <property type="entry name" value="Lambda_DNA-bd_dom_sf"/>
</dbReference>
<evidence type="ECO:0000259" key="4">
    <source>
        <dbReference type="PROSITE" id="PS50943"/>
    </source>
</evidence>
<dbReference type="EMBL" id="VSTG01000007">
    <property type="protein sequence ID" value="TYL58234.1"/>
    <property type="molecule type" value="Genomic_DNA"/>
</dbReference>
<feature type="domain" description="HTH cro/C1-type" evidence="4">
    <location>
        <begin position="43"/>
        <end position="98"/>
    </location>
</feature>
<dbReference type="EMBL" id="JAJCJQ010000008">
    <property type="protein sequence ID" value="MCB6960749.1"/>
    <property type="molecule type" value="Genomic_DNA"/>
</dbReference>
<evidence type="ECO:0000256" key="1">
    <source>
        <dbReference type="ARBA" id="ARBA00023015"/>
    </source>
</evidence>
<evidence type="ECO:0000313" key="8">
    <source>
        <dbReference type="EMBL" id="MCB6960749.1"/>
    </source>
</evidence>
<dbReference type="PANTHER" id="PTHR36511:SF3">
    <property type="entry name" value="ANTITOXIN HIGA-2"/>
    <property type="match status" value="1"/>
</dbReference>
<dbReference type="Proteomes" id="UP000324325">
    <property type="component" value="Unassembled WGS sequence"/>
</dbReference>
<evidence type="ECO:0000313" key="10">
    <source>
        <dbReference type="EMBL" id="MDB8016927.1"/>
    </source>
</evidence>
<name>A0A0M6WQ29_9FIRM</name>
<dbReference type="EMBL" id="CVRQ01000022">
    <property type="protein sequence ID" value="CRL38545.1"/>
    <property type="molecule type" value="Genomic_DNA"/>
</dbReference>
<dbReference type="Gene3D" id="1.10.260.40">
    <property type="entry name" value="lambda repressor-like DNA-binding domains"/>
    <property type="match status" value="1"/>
</dbReference>
<reference evidence="5" key="2">
    <citation type="submission" date="2015-05" db="EMBL/GenBank/DDBJ databases">
        <authorList>
            <person name="Wang D.B."/>
            <person name="Wang M."/>
        </authorList>
    </citation>
    <scope>NUCLEOTIDE SEQUENCE [LARGE SCALE GENOMIC DNA]</scope>
    <source>
        <strain evidence="5">T1-815</strain>
    </source>
</reference>
<evidence type="ECO:0000313" key="19">
    <source>
        <dbReference type="Proteomes" id="UP000095673"/>
    </source>
</evidence>
<evidence type="ECO:0000313" key="13">
    <source>
        <dbReference type="EMBL" id="RGN20448.1"/>
    </source>
</evidence>
<dbReference type="Proteomes" id="UP000095673">
    <property type="component" value="Unassembled WGS sequence"/>
</dbReference>
<dbReference type="AlphaFoldDB" id="A0A0M6WQ29"/>
<dbReference type="SMART" id="SM00530">
    <property type="entry name" value="HTH_XRE"/>
    <property type="match status" value="1"/>
</dbReference>
<evidence type="ECO:0000256" key="2">
    <source>
        <dbReference type="ARBA" id="ARBA00023125"/>
    </source>
</evidence>
<evidence type="ECO:0000313" key="17">
    <source>
        <dbReference type="Proteomes" id="UP000049472"/>
    </source>
</evidence>
<dbReference type="InterPro" id="IPR052359">
    <property type="entry name" value="HTH-type_reg/antitoxin"/>
</dbReference>
<dbReference type="Proteomes" id="UP001212823">
    <property type="component" value="Unassembled WGS sequence"/>
</dbReference>
<dbReference type="EMBL" id="CYYW01000006">
    <property type="protein sequence ID" value="CUN90339.1"/>
    <property type="molecule type" value="Genomic_DNA"/>
</dbReference>
<dbReference type="Proteomes" id="UP001193670">
    <property type="component" value="Unassembled WGS sequence"/>
</dbReference>
<evidence type="ECO:0000313" key="21">
    <source>
        <dbReference type="Proteomes" id="UP000283501"/>
    </source>
</evidence>
<dbReference type="Proteomes" id="UP000283501">
    <property type="component" value="Unassembled WGS sequence"/>
</dbReference>
<evidence type="ECO:0000313" key="18">
    <source>
        <dbReference type="Proteomes" id="UP000095384"/>
    </source>
</evidence>
<dbReference type="OrthoDB" id="9813152at2"/>
<dbReference type="PANTHER" id="PTHR36511">
    <property type="entry name" value="MERR FAMILY BACTERIAL REGULATORY PROTEIN"/>
    <property type="match status" value="1"/>
</dbReference>
<reference evidence="12" key="8">
    <citation type="submission" date="2020-02" db="EMBL/GenBank/DDBJ databases">
        <authorList>
            <person name="Littmann E."/>
            <person name="Sorbara M."/>
        </authorList>
    </citation>
    <scope>NUCLEOTIDE SEQUENCE</scope>
    <source>
        <strain evidence="12">MSK.17.79</strain>
    </source>
</reference>
<evidence type="ECO:0000256" key="3">
    <source>
        <dbReference type="ARBA" id="ARBA00023163"/>
    </source>
</evidence>
<dbReference type="EMBL" id="QSUG01000018">
    <property type="protein sequence ID" value="RGN20448.1"/>
    <property type="molecule type" value="Genomic_DNA"/>
</dbReference>
<dbReference type="OMA" id="NYMSDEA"/>
<dbReference type="EMBL" id="CYXM01000013">
    <property type="protein sequence ID" value="CUN21066.1"/>
    <property type="molecule type" value="Genomic_DNA"/>
</dbReference>
<protein>
    <submittedName>
        <fullName evidence="8">Helix-turn-helix domain-containing protein</fullName>
    </submittedName>
    <submittedName>
        <fullName evidence="6">Putative transcriptional regulator</fullName>
    </submittedName>
</protein>
<dbReference type="Pfam" id="PF01381">
    <property type="entry name" value="HTH_3"/>
    <property type="match status" value="1"/>
</dbReference>
<evidence type="ECO:0000313" key="15">
    <source>
        <dbReference type="EMBL" id="RHF04668.1"/>
    </source>
</evidence>
<dbReference type="GeneID" id="86989130"/>
<evidence type="ECO:0000313" key="5">
    <source>
        <dbReference type="EMBL" id="CRL38545.1"/>
    </source>
</evidence>
<evidence type="ECO:0000313" key="24">
    <source>
        <dbReference type="Proteomes" id="UP000479563"/>
    </source>
</evidence>
<reference evidence="11 24" key="4">
    <citation type="journal article" date="2019" name="Nat. Med.">
        <title>A library of human gut bacterial isolates paired with longitudinal multiomics data enables mechanistic microbiome research.</title>
        <authorList>
            <person name="Poyet M."/>
            <person name="Groussin M."/>
            <person name="Gibbons S.M."/>
            <person name="Avila-Pacheco J."/>
            <person name="Jiang X."/>
            <person name="Kearney S.M."/>
            <person name="Perrotta A.R."/>
            <person name="Berdy B."/>
            <person name="Zhao S."/>
            <person name="Lieberman T.D."/>
            <person name="Swanson P.K."/>
            <person name="Smith M."/>
            <person name="Roesemann S."/>
            <person name="Alexander J.E."/>
            <person name="Rich S.A."/>
            <person name="Livny J."/>
            <person name="Vlamakis H."/>
            <person name="Clish C."/>
            <person name="Bullock K."/>
            <person name="Deik A."/>
            <person name="Scott J."/>
            <person name="Pierce K.A."/>
            <person name="Xavier R.J."/>
            <person name="Alm E.J."/>
        </authorList>
    </citation>
    <scope>NUCLEOTIDE SEQUENCE [LARGE SCALE GENOMIC DNA]</scope>
    <source>
        <strain evidence="11 24">BIOML-A11</strain>
    </source>
</reference>
<evidence type="ECO:0000313" key="6">
    <source>
        <dbReference type="EMBL" id="CUN21066.1"/>
    </source>
</evidence>
<accession>A0A0M6WQ29</accession>
<reference evidence="16 23" key="6">
    <citation type="submission" date="2019-09" db="EMBL/GenBank/DDBJ databases">
        <title>Strain-level analysis of Eubacterium rectale using genomes from metagenomes.</title>
        <authorList>
            <person name="Karcher N."/>
            <person name="Segata N."/>
        </authorList>
    </citation>
    <scope>NUCLEOTIDE SEQUENCE [LARGE SCALE GENOMIC DNA]</scope>
    <source>
        <strain evidence="16 23">L2-21</strain>
    </source>
</reference>
<dbReference type="EMBL" id="QSAE01000008">
    <property type="protein sequence ID" value="RGW40747.1"/>
    <property type="molecule type" value="Genomic_DNA"/>
</dbReference>
<dbReference type="Proteomes" id="UP001197847">
    <property type="component" value="Unassembled WGS sequence"/>
</dbReference>
<reference evidence="9" key="10">
    <citation type="submission" date="2021-10" db="EMBL/GenBank/DDBJ databases">
        <title>Collection of gut derived symbiotic bacterial strains cultured from healthy donors.</title>
        <authorList>
            <person name="Lin H."/>
            <person name="Littmann E."/>
            <person name="Claire K."/>
            <person name="Pamer E."/>
        </authorList>
    </citation>
    <scope>NUCLEOTIDE SEQUENCE</scope>
    <source>
        <strain evidence="9">MSK.22.92</strain>
    </source>
</reference>
<reference evidence="17" key="1">
    <citation type="submission" date="2015-05" db="EMBL/GenBank/DDBJ databases">
        <authorList>
            <consortium name="Pathogen Informatics"/>
        </authorList>
    </citation>
    <scope>NUCLEOTIDE SEQUENCE [LARGE SCALE GENOMIC DNA]</scope>
    <source>
        <strain evidence="7 18">2789STDY5608860</strain>
        <strain evidence="6 19">2789STDY5834968</strain>
        <strain evidence="17">T1-815</strain>
    </source>
</reference>
<evidence type="ECO:0000313" key="14">
    <source>
        <dbReference type="EMBL" id="RGW40747.1"/>
    </source>
</evidence>
<dbReference type="EMBL" id="JAAILW010000010">
    <property type="protein sequence ID" value="NSC27002.1"/>
    <property type="molecule type" value="Genomic_DNA"/>
</dbReference>
<dbReference type="Proteomes" id="UP000479563">
    <property type="component" value="Unassembled WGS sequence"/>
</dbReference>